<evidence type="ECO:0000313" key="1">
    <source>
        <dbReference type="EMBL" id="MFC6316168.1"/>
    </source>
</evidence>
<accession>A0ABW1UT15</accession>
<gene>
    <name evidence="1" type="ORF">ACFQHW_11385</name>
</gene>
<evidence type="ECO:0000313" key="2">
    <source>
        <dbReference type="Proteomes" id="UP001596310"/>
    </source>
</evidence>
<keyword evidence="2" id="KW-1185">Reference proteome</keyword>
<dbReference type="Pfam" id="PF09148">
    <property type="entry name" value="DUF1934"/>
    <property type="match status" value="1"/>
</dbReference>
<dbReference type="InterPro" id="IPR012674">
    <property type="entry name" value="Calycin"/>
</dbReference>
<name>A0ABW1UT15_9LACO</name>
<dbReference type="SUPFAM" id="SSF50814">
    <property type="entry name" value="Lipocalins"/>
    <property type="match status" value="1"/>
</dbReference>
<sequence>MLDLTAPMPVHLQMSTRIEQAGEITAHHFDEPGQLVQMGSTLYLRYRERDPETGAQTPVTMKIQGDGLVILTRGQADLRLQLHFHPTERMTTAYKTPYGEIPVTTATTLMESRIKSEPLHGEVAIDYQLFSEKELLGKYQLRLIFKA</sequence>
<dbReference type="RefSeq" id="WP_125597092.1">
    <property type="nucleotide sequence ID" value="NZ_JBHSSM010000024.1"/>
</dbReference>
<organism evidence="1 2">
    <name type="scientific">Lapidilactobacillus achengensis</name>
    <dbReference type="NCBI Taxonomy" id="2486000"/>
    <lineage>
        <taxon>Bacteria</taxon>
        <taxon>Bacillati</taxon>
        <taxon>Bacillota</taxon>
        <taxon>Bacilli</taxon>
        <taxon>Lactobacillales</taxon>
        <taxon>Lactobacillaceae</taxon>
        <taxon>Lapidilactobacillus</taxon>
    </lineage>
</organism>
<comment type="caution">
    <text evidence="1">The sequence shown here is derived from an EMBL/GenBank/DDBJ whole genome shotgun (WGS) entry which is preliminary data.</text>
</comment>
<dbReference type="Gene3D" id="2.40.128.20">
    <property type="match status" value="1"/>
</dbReference>
<reference evidence="2" key="1">
    <citation type="journal article" date="2019" name="Int. J. Syst. Evol. Microbiol.">
        <title>The Global Catalogue of Microorganisms (GCM) 10K type strain sequencing project: providing services to taxonomists for standard genome sequencing and annotation.</title>
        <authorList>
            <consortium name="The Broad Institute Genomics Platform"/>
            <consortium name="The Broad Institute Genome Sequencing Center for Infectious Disease"/>
            <person name="Wu L."/>
            <person name="Ma J."/>
        </authorList>
    </citation>
    <scope>NUCLEOTIDE SEQUENCE [LARGE SCALE GENOMIC DNA]</scope>
    <source>
        <strain evidence="2">CCM 8897</strain>
    </source>
</reference>
<dbReference type="Proteomes" id="UP001596310">
    <property type="component" value="Unassembled WGS sequence"/>
</dbReference>
<dbReference type="EMBL" id="JBHSSM010000024">
    <property type="protein sequence ID" value="MFC6316168.1"/>
    <property type="molecule type" value="Genomic_DNA"/>
</dbReference>
<protein>
    <submittedName>
        <fullName evidence="1">DUF1934 domain-containing protein</fullName>
    </submittedName>
</protein>
<dbReference type="InterPro" id="IPR015231">
    <property type="entry name" value="DUF1934"/>
</dbReference>
<proteinExistence type="predicted"/>